<keyword evidence="2" id="KW-0408">Iron</keyword>
<evidence type="ECO:0000313" key="4">
    <source>
        <dbReference type="Proteomes" id="UP001595645"/>
    </source>
</evidence>
<protein>
    <submittedName>
        <fullName evidence="3">Cytochrome P450</fullName>
    </submittedName>
</protein>
<keyword evidence="2" id="KW-0503">Monooxygenase</keyword>
<dbReference type="PANTHER" id="PTHR46696">
    <property type="entry name" value="P450, PUTATIVE (EUROFUNG)-RELATED"/>
    <property type="match status" value="1"/>
</dbReference>
<dbReference type="PANTHER" id="PTHR46696:SF1">
    <property type="entry name" value="CYTOCHROME P450 YJIB-RELATED"/>
    <property type="match status" value="1"/>
</dbReference>
<dbReference type="InterPro" id="IPR036396">
    <property type="entry name" value="Cyt_P450_sf"/>
</dbReference>
<gene>
    <name evidence="3" type="ORF">ACFOSH_24780</name>
</gene>
<dbReference type="SUPFAM" id="SSF48264">
    <property type="entry name" value="Cytochrome P450"/>
    <property type="match status" value="1"/>
</dbReference>
<keyword evidence="4" id="KW-1185">Reference proteome</keyword>
<evidence type="ECO:0000313" key="3">
    <source>
        <dbReference type="EMBL" id="MFC3452664.1"/>
    </source>
</evidence>
<dbReference type="InterPro" id="IPR001128">
    <property type="entry name" value="Cyt_P450"/>
</dbReference>
<accession>A0ABV7P0P4</accession>
<dbReference type="PROSITE" id="PS00086">
    <property type="entry name" value="CYTOCHROME_P450"/>
    <property type="match status" value="1"/>
</dbReference>
<dbReference type="Pfam" id="PF00067">
    <property type="entry name" value="p450"/>
    <property type="match status" value="1"/>
</dbReference>
<comment type="caution">
    <text evidence="3">The sequence shown here is derived from an EMBL/GenBank/DDBJ whole genome shotgun (WGS) entry which is preliminary data.</text>
</comment>
<dbReference type="PRINTS" id="PR00359">
    <property type="entry name" value="BP450"/>
</dbReference>
<reference evidence="4" key="1">
    <citation type="journal article" date="2019" name="Int. J. Syst. Evol. Microbiol.">
        <title>The Global Catalogue of Microorganisms (GCM) 10K type strain sequencing project: providing services to taxonomists for standard genome sequencing and annotation.</title>
        <authorList>
            <consortium name="The Broad Institute Genomics Platform"/>
            <consortium name="The Broad Institute Genome Sequencing Center for Infectious Disease"/>
            <person name="Wu L."/>
            <person name="Ma J."/>
        </authorList>
    </citation>
    <scope>NUCLEOTIDE SEQUENCE [LARGE SCALE GENOMIC DNA]</scope>
    <source>
        <strain evidence="4">CGMCC 4.7676</strain>
    </source>
</reference>
<name>A0ABV7P0P4_9PSEU</name>
<dbReference type="RefSeq" id="WP_378241433.1">
    <property type="nucleotide sequence ID" value="NZ_JBHRWK010000038.1"/>
</dbReference>
<keyword evidence="2" id="KW-0479">Metal-binding</keyword>
<dbReference type="EMBL" id="JBHRWK010000038">
    <property type="protein sequence ID" value="MFC3452664.1"/>
    <property type="molecule type" value="Genomic_DNA"/>
</dbReference>
<dbReference type="Proteomes" id="UP001595645">
    <property type="component" value="Unassembled WGS sequence"/>
</dbReference>
<keyword evidence="2" id="KW-0349">Heme</keyword>
<sequence>MSHLIDFSDPEFMAAPWPAYRELRQTQPVHWAPGAKAFMVLRHDDVTRLLADQRLTTDFPLRAIRQLFGPTMLDTEGQEHRSLRRAFATFLGARAMTDFGRALVIDTVEEVLGRLDGTTTVDFTEQVAGPIPFGVATRLLGLPNDDGPRLHQLVQPLIHAMDYPPGPLDIAQAARAELTDYLLDVHIRPRFPSGHSTLLGSMVDNGLERTDPEFISTALFFLLAITGTSIAGLGTTVAAILSQQPPAPWPDSGMTSAMITESLRWEPPVHHVLRYATEDLEVRGVRIGRRMPVMLALGSANRDEQAFEQPDRWWPDRPGGRSVTFGAGPHNCLGLSLVTAELIVLLDRMNAHFADIRLDEQPVWTRSMGFRGPERMTVTWTSLPHPSKAGVR</sequence>
<dbReference type="InterPro" id="IPR017972">
    <property type="entry name" value="Cyt_P450_CS"/>
</dbReference>
<keyword evidence="2" id="KW-0560">Oxidoreductase</keyword>
<dbReference type="Gene3D" id="1.10.630.10">
    <property type="entry name" value="Cytochrome P450"/>
    <property type="match status" value="1"/>
</dbReference>
<evidence type="ECO:0000256" key="2">
    <source>
        <dbReference type="RuleBase" id="RU000461"/>
    </source>
</evidence>
<evidence type="ECO:0000256" key="1">
    <source>
        <dbReference type="ARBA" id="ARBA00010617"/>
    </source>
</evidence>
<dbReference type="InterPro" id="IPR002397">
    <property type="entry name" value="Cyt_P450_B"/>
</dbReference>
<proteinExistence type="inferred from homology"/>
<comment type="similarity">
    <text evidence="1 2">Belongs to the cytochrome P450 family.</text>
</comment>
<organism evidence="3 4">
    <name type="scientific">Amycolatopsis speibonae</name>
    <dbReference type="NCBI Taxonomy" id="1450224"/>
    <lineage>
        <taxon>Bacteria</taxon>
        <taxon>Bacillati</taxon>
        <taxon>Actinomycetota</taxon>
        <taxon>Actinomycetes</taxon>
        <taxon>Pseudonocardiales</taxon>
        <taxon>Pseudonocardiaceae</taxon>
        <taxon>Amycolatopsis</taxon>
    </lineage>
</organism>